<dbReference type="OrthoDB" id="49386at2759"/>
<dbReference type="InterPro" id="IPR039635">
    <property type="entry name" value="ERMARD"/>
</dbReference>
<reference evidence="3 4" key="1">
    <citation type="journal article" date="2017" name="Nat. Ecol. Evol.">
        <title>Scallop genome provides insights into evolution of bilaterian karyotype and development.</title>
        <authorList>
            <person name="Wang S."/>
            <person name="Zhang J."/>
            <person name="Jiao W."/>
            <person name="Li J."/>
            <person name="Xun X."/>
            <person name="Sun Y."/>
            <person name="Guo X."/>
            <person name="Huan P."/>
            <person name="Dong B."/>
            <person name="Zhang L."/>
            <person name="Hu X."/>
            <person name="Sun X."/>
            <person name="Wang J."/>
            <person name="Zhao C."/>
            <person name="Wang Y."/>
            <person name="Wang D."/>
            <person name="Huang X."/>
            <person name="Wang R."/>
            <person name="Lv J."/>
            <person name="Li Y."/>
            <person name="Zhang Z."/>
            <person name="Liu B."/>
            <person name="Lu W."/>
            <person name="Hui Y."/>
            <person name="Liang J."/>
            <person name="Zhou Z."/>
            <person name="Hou R."/>
            <person name="Li X."/>
            <person name="Liu Y."/>
            <person name="Li H."/>
            <person name="Ning X."/>
            <person name="Lin Y."/>
            <person name="Zhao L."/>
            <person name="Xing Q."/>
            <person name="Dou J."/>
            <person name="Li Y."/>
            <person name="Mao J."/>
            <person name="Guo H."/>
            <person name="Dou H."/>
            <person name="Li T."/>
            <person name="Mu C."/>
            <person name="Jiang W."/>
            <person name="Fu Q."/>
            <person name="Fu X."/>
            <person name="Miao Y."/>
            <person name="Liu J."/>
            <person name="Yu Q."/>
            <person name="Li R."/>
            <person name="Liao H."/>
            <person name="Li X."/>
            <person name="Kong Y."/>
            <person name="Jiang Z."/>
            <person name="Chourrout D."/>
            <person name="Li R."/>
            <person name="Bao Z."/>
        </authorList>
    </citation>
    <scope>NUCLEOTIDE SEQUENCE [LARGE SCALE GENOMIC DNA]</scope>
    <source>
        <strain evidence="3 4">PY_sf001</strain>
    </source>
</reference>
<dbReference type="Proteomes" id="UP000242188">
    <property type="component" value="Unassembled WGS sequence"/>
</dbReference>
<organism evidence="3 4">
    <name type="scientific">Mizuhopecten yessoensis</name>
    <name type="common">Japanese scallop</name>
    <name type="synonym">Patinopecten yessoensis</name>
    <dbReference type="NCBI Taxonomy" id="6573"/>
    <lineage>
        <taxon>Eukaryota</taxon>
        <taxon>Metazoa</taxon>
        <taxon>Spiralia</taxon>
        <taxon>Lophotrochozoa</taxon>
        <taxon>Mollusca</taxon>
        <taxon>Bivalvia</taxon>
        <taxon>Autobranchia</taxon>
        <taxon>Pteriomorphia</taxon>
        <taxon>Pectinida</taxon>
        <taxon>Pectinoidea</taxon>
        <taxon>Pectinidae</taxon>
        <taxon>Mizuhopecten</taxon>
    </lineage>
</organism>
<protein>
    <submittedName>
        <fullName evidence="3">Transmembrane protein C6orf70</fullName>
    </submittedName>
</protein>
<dbReference type="EMBL" id="NEDP02005119">
    <property type="protein sequence ID" value="OWF43353.1"/>
    <property type="molecule type" value="Genomic_DNA"/>
</dbReference>
<feature type="domain" description="DUF4209" evidence="2">
    <location>
        <begin position="128"/>
        <end position="207"/>
    </location>
</feature>
<dbReference type="AlphaFoldDB" id="A0A210Q3N3"/>
<feature type="region of interest" description="Disordered" evidence="1">
    <location>
        <begin position="763"/>
        <end position="791"/>
    </location>
</feature>
<dbReference type="STRING" id="6573.A0A210Q3N3"/>
<sequence length="928" mass="102262">MSALSPGVNHLINNTGVCCRADGPGFLTGDGLVDWKAVKTTLPDPLEFTDDKLYFERCVGLLTPLFLQSEDYLSKLTTAEYNRHLSPLTSWTGVPKELTECFQILQASEERANVDHMLVMLILTSMLERSLGDVYLTKRSQCPSMLKDLLLTPELTQIFGSAAMRTLRVVLGPPTSLNLRNVTWHGFPTPGEIPHRYTWFLLLLVPSLGCVLGQVTAIIHRPYTDFPQLAVYHPKLTEFKTPARSEILELFDNSALISRSLLPVWSAALDLFYKGKYGYFAVLILPQLEHAMRVLFSVVNRCPERVLTAEATTLYTTFDEILDPFLPTGLRNKVAGQLGENCMDLLLDLLEYPAGPRVRDRLGHGAVDLSSFPQTLAEVILGTALYVITREEAAPTSFTKYLGLLHDYQSLFHPVALVKQKIINVTDKVAKLNRQIHYTFHLEPRSTFHYTELCREEHPLLVTMTTEIESLVQSVCQRWSDGRVTTEQVIGGVLQPMEDGRRFVHEILTKRISTLYRFNRVEPKCNLQPSSSIIYSPIPGEATLQSNLQSTSDLLRNPSMDVKDESSLNLDGAKSTIDRFTPYIDATKPIINNATPNVNKATPTLDGAIPTVHETTPYIVGATPTVDEATPTVVGITPTIDGTTSNIAGATTTISETTPTIDRATPNITGAIPNVNEATLTVDRATPTVVEITPTIDEATFTVDRSTPTIDETTPNIAVATPSVGGTTPTIDGATPNIIGAKPTVVGATLTVDRATPTLERTTPTIAGATPTGDERTPTMDEAPPSKASAGVECGRQSEIVGLIQRILGECLSVVTQVEQALSERQTMWGAGKLRPRQEDSLRKLINSCPCIHMSVHFVVFVALWQLYTLDVTVTNQDSRLRVRFLKGVLQYMEKLRGLTSVEKSKWIEAKELGIVLIDKVKQYIAKS</sequence>
<dbReference type="PANTHER" id="PTHR31701">
    <property type="entry name" value="ENDOPLASMIC RETICULUM MEMBRANE-ASSOCIATED RNA DEGRADATION PROTEIN"/>
    <property type="match status" value="1"/>
</dbReference>
<proteinExistence type="predicted"/>
<name>A0A210Q3N3_MIZYE</name>
<evidence type="ECO:0000259" key="2">
    <source>
        <dbReference type="Pfam" id="PF13910"/>
    </source>
</evidence>
<comment type="caution">
    <text evidence="3">The sequence shown here is derived from an EMBL/GenBank/DDBJ whole genome shotgun (WGS) entry which is preliminary data.</text>
</comment>
<keyword evidence="3" id="KW-0472">Membrane</keyword>
<evidence type="ECO:0000313" key="4">
    <source>
        <dbReference type="Proteomes" id="UP000242188"/>
    </source>
</evidence>
<dbReference type="Pfam" id="PF13910">
    <property type="entry name" value="DUF4209"/>
    <property type="match status" value="1"/>
</dbReference>
<keyword evidence="3" id="KW-0812">Transmembrane</keyword>
<evidence type="ECO:0000313" key="3">
    <source>
        <dbReference type="EMBL" id="OWF43353.1"/>
    </source>
</evidence>
<feature type="compositionally biased region" description="Low complexity" evidence="1">
    <location>
        <begin position="763"/>
        <end position="772"/>
    </location>
</feature>
<keyword evidence="4" id="KW-1185">Reference proteome</keyword>
<gene>
    <name evidence="3" type="ORF">KP79_PYT10287</name>
</gene>
<dbReference type="PANTHER" id="PTHR31701:SF2">
    <property type="entry name" value="ENDOPLASMIC RETICULUM MEMBRANE-ASSOCIATED RNA DEGRADATION PROTEIN"/>
    <property type="match status" value="1"/>
</dbReference>
<accession>A0A210Q3N3</accession>
<dbReference type="InterPro" id="IPR025209">
    <property type="entry name" value="DUF4209"/>
</dbReference>
<evidence type="ECO:0000256" key="1">
    <source>
        <dbReference type="SAM" id="MobiDB-lite"/>
    </source>
</evidence>